<keyword evidence="5" id="KW-0547">Nucleotide-binding</keyword>
<evidence type="ECO:0000256" key="3">
    <source>
        <dbReference type="ARBA" id="ARBA00022475"/>
    </source>
</evidence>
<dbReference type="GO" id="GO:0008233">
    <property type="term" value="F:peptidase activity"/>
    <property type="evidence" value="ECO:0007669"/>
    <property type="project" value="InterPro"/>
</dbReference>
<dbReference type="GO" id="GO:0006508">
    <property type="term" value="P:proteolysis"/>
    <property type="evidence" value="ECO:0007669"/>
    <property type="project" value="InterPro"/>
</dbReference>
<dbReference type="KEGG" id="fbe:FF125_01635"/>
<dbReference type="PANTHER" id="PTHR43394">
    <property type="entry name" value="ATP-DEPENDENT PERMEASE MDL1, MITOCHONDRIAL"/>
    <property type="match status" value="1"/>
</dbReference>
<evidence type="ECO:0000259" key="11">
    <source>
        <dbReference type="PROSITE" id="PS50893"/>
    </source>
</evidence>
<dbReference type="PROSITE" id="PS50893">
    <property type="entry name" value="ABC_TRANSPORTER_2"/>
    <property type="match status" value="1"/>
</dbReference>
<evidence type="ECO:0000259" key="12">
    <source>
        <dbReference type="PROSITE" id="PS50929"/>
    </source>
</evidence>
<sequence length="737" mass="83948">MSSKRKKFPFYKQPDSKDCGPTCLRIIAKHYSKLITLQEIRELSETTREGSNLLKLSDAAEGIGFKSIGVKIDFKKLIEAPLPLIVHWNKNHYVVVYKIKKEIIYISDPGYGLISYTKDEFLAHWIGNNAKEDTKEGIALLLEITPKFRELDWDKTDKKSFKFLFQYLFKYKNLLVQLLIGLLVGSLLQLIFPFLTQSIVDVGIQNQDINFIYVILIAQLMLFVGRTSVDIFRSWILLHLSTRINISLVSDFFIKLMNLPIAYFDTRMTGDIMQRINDHNRIEKLLTGSTLSTLFSMMNLVVFGGVLIYYNLSIFLIFAVGSIIYVIWILFFLKRRKELDHKRFSQLSQEQSTVIELVNGMQEIKMNNAEKQKRWGWEFVQARLFKVSMQSLALEQTQSVGSSFINEVKNIFITFTSAILVIEGSITLGMMLSIQYIIGQLNGPITQLVGFIQATQDAKISLERLGEIHDKEDEESKEKQLVSQIKVNQHIAINDISFRYIGSDENVIKDLSMNIPANKITAIVGPSGSGKTTLMKILLKFYEPSKGIITYGDHFLSAISHKAWRANCGVVMQEGYVFNDTIAYNIAVGEDTIDQERLLTAVKTANIYDFIQSLPLGFNTKIGNEGIGVSTGQKQRLFIARAVYKNPNLLFFDEATSALDAKNERIIMENLNTFFKDKTVIVIAHRLSTVKHADQIVVMDEGKIKESGNHQELLSKKGAYYNLVKNQLELEKLSSDK</sequence>
<keyword evidence="2" id="KW-0813">Transport</keyword>
<feature type="domain" description="Peptidase C39" evidence="13">
    <location>
        <begin position="13"/>
        <end position="132"/>
    </location>
</feature>
<dbReference type="Pfam" id="PF03412">
    <property type="entry name" value="Peptidase_C39"/>
    <property type="match status" value="1"/>
</dbReference>
<evidence type="ECO:0000256" key="4">
    <source>
        <dbReference type="ARBA" id="ARBA00022692"/>
    </source>
</evidence>
<evidence type="ECO:0000313" key="14">
    <source>
        <dbReference type="EMBL" id="QCX37203.1"/>
    </source>
</evidence>
<organism evidence="14 15">
    <name type="scientific">Aureibaculum algae</name>
    <dbReference type="NCBI Taxonomy" id="2584122"/>
    <lineage>
        <taxon>Bacteria</taxon>
        <taxon>Pseudomonadati</taxon>
        <taxon>Bacteroidota</taxon>
        <taxon>Flavobacteriia</taxon>
        <taxon>Flavobacteriales</taxon>
        <taxon>Flavobacteriaceae</taxon>
        <taxon>Aureibaculum</taxon>
    </lineage>
</organism>
<dbReference type="AlphaFoldDB" id="A0A5B7TPW2"/>
<dbReference type="SUPFAM" id="SSF52540">
    <property type="entry name" value="P-loop containing nucleoside triphosphate hydrolases"/>
    <property type="match status" value="1"/>
</dbReference>
<dbReference type="CDD" id="cd18571">
    <property type="entry name" value="ABC_6TM_peptidase_like"/>
    <property type="match status" value="1"/>
</dbReference>
<dbReference type="InterPro" id="IPR003439">
    <property type="entry name" value="ABC_transporter-like_ATP-bd"/>
</dbReference>
<dbReference type="Gene3D" id="3.40.50.300">
    <property type="entry name" value="P-loop containing nucleotide triphosphate hydrolases"/>
    <property type="match status" value="1"/>
</dbReference>
<dbReference type="GO" id="GO:0005886">
    <property type="term" value="C:plasma membrane"/>
    <property type="evidence" value="ECO:0007669"/>
    <property type="project" value="UniProtKB-SubCell"/>
</dbReference>
<feature type="transmembrane region" description="Helical" evidence="10">
    <location>
        <begin position="210"/>
        <end position="229"/>
    </location>
</feature>
<reference evidence="14 15" key="1">
    <citation type="submission" date="2019-05" db="EMBL/GenBank/DDBJ databases">
        <title>Algicella ahnfeltiae gen. nov., sp. nov., a novel marine bacterium of the family Flavobacteriaceae isolated from a red alga.</title>
        <authorList>
            <person name="Nedashkovskaya O.I."/>
            <person name="Kukhlevskiy A.D."/>
            <person name="Kim S.-G."/>
            <person name="Zhukova N.V."/>
            <person name="Mikhailov V.V."/>
        </authorList>
    </citation>
    <scope>NUCLEOTIDE SEQUENCE [LARGE SCALE GENOMIC DNA]</scope>
    <source>
        <strain evidence="14 15">10Alg115</strain>
    </source>
</reference>
<dbReference type="EMBL" id="CP040749">
    <property type="protein sequence ID" value="QCX37203.1"/>
    <property type="molecule type" value="Genomic_DNA"/>
</dbReference>
<dbReference type="PROSITE" id="PS50929">
    <property type="entry name" value="ABC_TM1F"/>
    <property type="match status" value="1"/>
</dbReference>
<dbReference type="Pfam" id="PF00664">
    <property type="entry name" value="ABC_membrane"/>
    <property type="match status" value="1"/>
</dbReference>
<dbReference type="InterPro" id="IPR039421">
    <property type="entry name" value="Type_1_exporter"/>
</dbReference>
<evidence type="ECO:0000256" key="2">
    <source>
        <dbReference type="ARBA" id="ARBA00022448"/>
    </source>
</evidence>
<dbReference type="GO" id="GO:0005524">
    <property type="term" value="F:ATP binding"/>
    <property type="evidence" value="ECO:0007669"/>
    <property type="project" value="UniProtKB-KW"/>
</dbReference>
<keyword evidence="8 10" id="KW-1133">Transmembrane helix</keyword>
<keyword evidence="9 10" id="KW-0472">Membrane</keyword>
<evidence type="ECO:0000256" key="7">
    <source>
        <dbReference type="ARBA" id="ARBA00022840"/>
    </source>
</evidence>
<keyword evidence="15" id="KW-1185">Reference proteome</keyword>
<dbReference type="InterPro" id="IPR005074">
    <property type="entry name" value="Peptidase_C39"/>
</dbReference>
<dbReference type="Gene3D" id="1.20.1560.10">
    <property type="entry name" value="ABC transporter type 1, transmembrane domain"/>
    <property type="match status" value="1"/>
</dbReference>
<keyword evidence="3" id="KW-1003">Cell membrane</keyword>
<dbReference type="PROSITE" id="PS50990">
    <property type="entry name" value="PEPTIDASE_C39"/>
    <property type="match status" value="1"/>
</dbReference>
<keyword evidence="7" id="KW-0067">ATP-binding</keyword>
<evidence type="ECO:0000313" key="15">
    <source>
        <dbReference type="Proteomes" id="UP000306229"/>
    </source>
</evidence>
<evidence type="ECO:0000256" key="1">
    <source>
        <dbReference type="ARBA" id="ARBA00004651"/>
    </source>
</evidence>
<dbReference type="InterPro" id="IPR011527">
    <property type="entry name" value="ABC1_TM_dom"/>
</dbReference>
<dbReference type="SMART" id="SM00382">
    <property type="entry name" value="AAA"/>
    <property type="match status" value="1"/>
</dbReference>
<dbReference type="InterPro" id="IPR036640">
    <property type="entry name" value="ABC1_TM_sf"/>
</dbReference>
<feature type="transmembrane region" description="Helical" evidence="10">
    <location>
        <begin position="174"/>
        <end position="195"/>
    </location>
</feature>
<evidence type="ECO:0000259" key="13">
    <source>
        <dbReference type="PROSITE" id="PS50990"/>
    </source>
</evidence>
<feature type="domain" description="ABC transmembrane type-1" evidence="12">
    <location>
        <begin position="178"/>
        <end position="457"/>
    </location>
</feature>
<evidence type="ECO:0000256" key="5">
    <source>
        <dbReference type="ARBA" id="ARBA00022741"/>
    </source>
</evidence>
<name>A0A5B7TPW2_9FLAO</name>
<dbReference type="GO" id="GO:0016887">
    <property type="term" value="F:ATP hydrolysis activity"/>
    <property type="evidence" value="ECO:0007669"/>
    <property type="project" value="InterPro"/>
</dbReference>
<dbReference type="InterPro" id="IPR003593">
    <property type="entry name" value="AAA+_ATPase"/>
</dbReference>
<comment type="subcellular location">
    <subcellularLocation>
        <location evidence="1">Cell membrane</location>
        <topology evidence="1">Multi-pass membrane protein</topology>
    </subcellularLocation>
</comment>
<dbReference type="GO" id="GO:0015421">
    <property type="term" value="F:ABC-type oligopeptide transporter activity"/>
    <property type="evidence" value="ECO:0007669"/>
    <property type="project" value="TreeGrafter"/>
</dbReference>
<dbReference type="PANTHER" id="PTHR43394:SF1">
    <property type="entry name" value="ATP-BINDING CASSETTE SUB-FAMILY B MEMBER 10, MITOCHONDRIAL"/>
    <property type="match status" value="1"/>
</dbReference>
<dbReference type="Proteomes" id="UP000306229">
    <property type="component" value="Chromosome"/>
</dbReference>
<dbReference type="OrthoDB" id="9760358at2"/>
<dbReference type="SUPFAM" id="SSF90123">
    <property type="entry name" value="ABC transporter transmembrane region"/>
    <property type="match status" value="1"/>
</dbReference>
<dbReference type="InterPro" id="IPR027417">
    <property type="entry name" value="P-loop_NTPase"/>
</dbReference>
<feature type="domain" description="ABC transporter" evidence="11">
    <location>
        <begin position="491"/>
        <end position="726"/>
    </location>
</feature>
<evidence type="ECO:0000256" key="6">
    <source>
        <dbReference type="ARBA" id="ARBA00022801"/>
    </source>
</evidence>
<evidence type="ECO:0000256" key="10">
    <source>
        <dbReference type="SAM" id="Phobius"/>
    </source>
</evidence>
<feature type="transmembrane region" description="Helical" evidence="10">
    <location>
        <begin position="411"/>
        <end position="438"/>
    </location>
</feature>
<accession>A0A5B7TPW2</accession>
<dbReference type="CDD" id="cd02418">
    <property type="entry name" value="Peptidase_C39B"/>
    <property type="match status" value="1"/>
</dbReference>
<keyword evidence="4 10" id="KW-0812">Transmembrane</keyword>
<evidence type="ECO:0000256" key="8">
    <source>
        <dbReference type="ARBA" id="ARBA00022989"/>
    </source>
</evidence>
<proteinExistence type="predicted"/>
<gene>
    <name evidence="14" type="ORF">FF125_01635</name>
</gene>
<feature type="transmembrane region" description="Helical" evidence="10">
    <location>
        <begin position="314"/>
        <end position="333"/>
    </location>
</feature>
<keyword evidence="6" id="KW-0378">Hydrolase</keyword>
<dbReference type="Pfam" id="PF00005">
    <property type="entry name" value="ABC_tran"/>
    <property type="match status" value="1"/>
</dbReference>
<dbReference type="Gene3D" id="3.90.70.10">
    <property type="entry name" value="Cysteine proteinases"/>
    <property type="match status" value="1"/>
</dbReference>
<evidence type="ECO:0000256" key="9">
    <source>
        <dbReference type="ARBA" id="ARBA00023136"/>
    </source>
</evidence>
<feature type="transmembrane region" description="Helical" evidence="10">
    <location>
        <begin position="285"/>
        <end position="308"/>
    </location>
</feature>
<protein>
    <submittedName>
        <fullName evidence="14">Peptidase domain-containing ABC transporter</fullName>
    </submittedName>
</protein>
<dbReference type="FunFam" id="3.40.50.300:FF:000299">
    <property type="entry name" value="ABC transporter ATP-binding protein/permease"/>
    <property type="match status" value="1"/>
</dbReference>
<dbReference type="RefSeq" id="WP_138948149.1">
    <property type="nucleotide sequence ID" value="NZ_CP040749.1"/>
</dbReference>